<dbReference type="SUPFAM" id="SSF53254">
    <property type="entry name" value="Phosphoglycerate mutase-like"/>
    <property type="match status" value="1"/>
</dbReference>
<dbReference type="PROSITE" id="PS00175">
    <property type="entry name" value="PG_MUTASE"/>
    <property type="match status" value="1"/>
</dbReference>
<keyword evidence="3" id="KW-0413">Isomerase</keyword>
<dbReference type="InterPro" id="IPR001345">
    <property type="entry name" value="PG/BPGM_mutase_AS"/>
</dbReference>
<keyword evidence="4" id="KW-1185">Reference proteome</keyword>
<evidence type="ECO:0000256" key="1">
    <source>
        <dbReference type="PIRSR" id="PIRSR613078-1"/>
    </source>
</evidence>
<dbReference type="Gene3D" id="3.40.50.1240">
    <property type="entry name" value="Phosphoglycerate mutase-like"/>
    <property type="match status" value="1"/>
</dbReference>
<dbReference type="RefSeq" id="WP_159822958.1">
    <property type="nucleotide sequence ID" value="NZ_CABWNB010000003.1"/>
</dbReference>
<dbReference type="Pfam" id="PF00300">
    <property type="entry name" value="His_Phos_1"/>
    <property type="match status" value="1"/>
</dbReference>
<evidence type="ECO:0000313" key="3">
    <source>
        <dbReference type="EMBL" id="MBB6477606.1"/>
    </source>
</evidence>
<feature type="binding site" evidence="2">
    <location>
        <position position="58"/>
    </location>
    <ligand>
        <name>substrate</name>
    </ligand>
</feature>
<dbReference type="PANTHER" id="PTHR48100">
    <property type="entry name" value="BROAD-SPECIFICITY PHOSPHATASE YOR283W-RELATED"/>
    <property type="match status" value="1"/>
</dbReference>
<gene>
    <name evidence="3" type="ORF">HNR45_000636</name>
</gene>
<comment type="caution">
    <text evidence="3">The sequence shown here is derived from an EMBL/GenBank/DDBJ whole genome shotgun (WGS) entry which is preliminary data.</text>
</comment>
<feature type="active site" description="Tele-phosphohistidine intermediate" evidence="1">
    <location>
        <position position="9"/>
    </location>
</feature>
<dbReference type="GO" id="GO:0004619">
    <property type="term" value="F:phosphoglycerate mutase activity"/>
    <property type="evidence" value="ECO:0007669"/>
    <property type="project" value="UniProtKB-EC"/>
</dbReference>
<dbReference type="GO" id="GO:0016791">
    <property type="term" value="F:phosphatase activity"/>
    <property type="evidence" value="ECO:0007669"/>
    <property type="project" value="TreeGrafter"/>
</dbReference>
<dbReference type="InterPro" id="IPR029033">
    <property type="entry name" value="His_PPase_superfam"/>
</dbReference>
<dbReference type="InterPro" id="IPR013078">
    <property type="entry name" value="His_Pase_superF_clade-1"/>
</dbReference>
<dbReference type="InterPro" id="IPR050275">
    <property type="entry name" value="PGM_Phosphatase"/>
</dbReference>
<sequence length="211" mass="23612">MLRLLLARHGETKWNLEGRYQGQVDTELSDLGHTQGQKLGESLRAVPIDAVLASPLRRARETAEYCAKWHGLPVVADADLTEIAHGAWEGKLVAEVAHADGDRLTAWRIKPQTVTMPQGESLHDVARRVERALVRYRTQYDGKTLLVVAHDAVNKVALCRILGLDLSHFWQIQQDNGCVNVLTYDGGWRVLAVNVNTHLGYLYSQTEQKSL</sequence>
<protein>
    <submittedName>
        <fullName evidence="3">Putative phosphoglycerate mutase</fullName>
        <ecNumber evidence="3">5.4.2.12</ecNumber>
    </submittedName>
</protein>
<evidence type="ECO:0000256" key="2">
    <source>
        <dbReference type="PIRSR" id="PIRSR613078-2"/>
    </source>
</evidence>
<dbReference type="Proteomes" id="UP000591941">
    <property type="component" value="Unassembled WGS sequence"/>
</dbReference>
<dbReference type="CDD" id="cd07067">
    <property type="entry name" value="HP_PGM_like"/>
    <property type="match status" value="1"/>
</dbReference>
<dbReference type="SMART" id="SM00855">
    <property type="entry name" value="PGAM"/>
    <property type="match status" value="1"/>
</dbReference>
<accession>A0A841R1D9</accession>
<organism evidence="3 4">
    <name type="scientific">Negativicoccus succinicivorans</name>
    <dbReference type="NCBI Taxonomy" id="620903"/>
    <lineage>
        <taxon>Bacteria</taxon>
        <taxon>Bacillati</taxon>
        <taxon>Bacillota</taxon>
        <taxon>Negativicutes</taxon>
        <taxon>Veillonellales</taxon>
        <taxon>Veillonellaceae</taxon>
        <taxon>Negativicoccus</taxon>
    </lineage>
</organism>
<dbReference type="EMBL" id="JACHHI010000002">
    <property type="protein sequence ID" value="MBB6477606.1"/>
    <property type="molecule type" value="Genomic_DNA"/>
</dbReference>
<dbReference type="OrthoDB" id="9781415at2"/>
<name>A0A841R1D9_9FIRM</name>
<dbReference type="GeneID" id="93485908"/>
<evidence type="ECO:0000313" key="4">
    <source>
        <dbReference type="Proteomes" id="UP000591941"/>
    </source>
</evidence>
<dbReference type="PANTHER" id="PTHR48100:SF10">
    <property type="entry name" value="2-CARBOXY-D-ARABINITOL-1-PHOSPHATASE-RELATED"/>
    <property type="match status" value="1"/>
</dbReference>
<proteinExistence type="predicted"/>
<dbReference type="EC" id="5.4.2.12" evidence="3"/>
<feature type="active site" description="Proton donor/acceptor" evidence="1">
    <location>
        <position position="82"/>
    </location>
</feature>
<dbReference type="AlphaFoldDB" id="A0A841R1D9"/>
<reference evidence="3 4" key="1">
    <citation type="submission" date="2020-08" db="EMBL/GenBank/DDBJ databases">
        <title>Genomic Encyclopedia of Type Strains, Phase IV (KMG-IV): sequencing the most valuable type-strain genomes for metagenomic binning, comparative biology and taxonomic classification.</title>
        <authorList>
            <person name="Goeker M."/>
        </authorList>
    </citation>
    <scope>NUCLEOTIDE SEQUENCE [LARGE SCALE GENOMIC DNA]</scope>
    <source>
        <strain evidence="3 4">DSM 21255</strain>
    </source>
</reference>
<feature type="binding site" evidence="2">
    <location>
        <begin position="8"/>
        <end position="15"/>
    </location>
    <ligand>
        <name>substrate</name>
    </ligand>
</feature>